<sequence length="335" mass="35786">MFLDKRIAVATLISALLWQGQTALAEPPEFPFESDSREVLIPPTPTDSLPPYIPPTPPPPVVPDPPPTSSFSSFTFPIPPTFRPPVVVPTDVTSAANYQQLNAPMANAALNGIQKIPPSLVPKEPPAPDNPDGILVKWAPGTIYKMIQNNVVELVSGELLISIKSPASHAHIITPFGKLALDANSDILVSFENGVLRLKNLDGVGMKVKAKLDQGPFAGKSIKAVTVAPGYEFTAADHVLSRSELRPKDGVARRFMKVLEEGQLAISEFSPASALQGNALVADLRQSVNGVKERRILSDLSKMAAVLNHQMGSQGFTESGKEDGSRLAGLNSKVN</sequence>
<organism evidence="3 4">
    <name type="scientific">Candidatus Obscuribacter phosphatis</name>
    <dbReference type="NCBI Taxonomy" id="1906157"/>
    <lineage>
        <taxon>Bacteria</taxon>
        <taxon>Bacillati</taxon>
        <taxon>Candidatus Melainabacteria</taxon>
        <taxon>Candidatus Obscuribacterales</taxon>
        <taxon>Candidatus Obscuribacteraceae</taxon>
        <taxon>Candidatus Obscuribacter</taxon>
    </lineage>
</organism>
<feature type="chain" id="PRO_5035203991" description="FecR protein domain-containing protein" evidence="2">
    <location>
        <begin position="26"/>
        <end position="335"/>
    </location>
</feature>
<reference evidence="3" key="1">
    <citation type="submission" date="2021-02" db="EMBL/GenBank/DDBJ databases">
        <title>Genome-Resolved Metagenomics of a Microbial Community Performing Photosynthetic Biological Nutrient Removal.</title>
        <authorList>
            <person name="Mcdaniel E.A."/>
        </authorList>
    </citation>
    <scope>NUCLEOTIDE SEQUENCE</scope>
    <source>
        <strain evidence="3">UWPOB_OBS1</strain>
    </source>
</reference>
<proteinExistence type="predicted"/>
<protein>
    <recommendedName>
        <fullName evidence="5">FecR protein domain-containing protein</fullName>
    </recommendedName>
</protein>
<evidence type="ECO:0008006" key="5">
    <source>
        <dbReference type="Google" id="ProtNLM"/>
    </source>
</evidence>
<accession>A0A8J7TMC1</accession>
<name>A0A8J7TMC1_9BACT</name>
<dbReference type="Proteomes" id="UP000664277">
    <property type="component" value="Unassembled WGS sequence"/>
</dbReference>
<feature type="signal peptide" evidence="2">
    <location>
        <begin position="1"/>
        <end position="25"/>
    </location>
</feature>
<gene>
    <name evidence="3" type="ORF">J0M35_14410</name>
</gene>
<dbReference type="AlphaFoldDB" id="A0A8J7TMC1"/>
<evidence type="ECO:0000256" key="1">
    <source>
        <dbReference type="SAM" id="MobiDB-lite"/>
    </source>
</evidence>
<feature type="region of interest" description="Disordered" evidence="1">
    <location>
        <begin position="314"/>
        <end position="335"/>
    </location>
</feature>
<evidence type="ECO:0000313" key="3">
    <source>
        <dbReference type="EMBL" id="MBN8661554.1"/>
    </source>
</evidence>
<keyword evidence="2" id="KW-0732">Signal</keyword>
<comment type="caution">
    <text evidence="3">The sequence shown here is derived from an EMBL/GenBank/DDBJ whole genome shotgun (WGS) entry which is preliminary data.</text>
</comment>
<evidence type="ECO:0000313" key="4">
    <source>
        <dbReference type="Proteomes" id="UP000664277"/>
    </source>
</evidence>
<evidence type="ECO:0000256" key="2">
    <source>
        <dbReference type="SAM" id="SignalP"/>
    </source>
</evidence>
<dbReference type="EMBL" id="JAFLCK010000021">
    <property type="protein sequence ID" value="MBN8661554.1"/>
    <property type="molecule type" value="Genomic_DNA"/>
</dbReference>